<dbReference type="Pfam" id="PF02265">
    <property type="entry name" value="S1-P1_nuclease"/>
    <property type="match status" value="1"/>
</dbReference>
<reference evidence="7 8" key="1">
    <citation type="submission" date="2018-10" db="EMBL/GenBank/DDBJ databases">
        <title>Complete Genome Sequence and Transcriptomic Profiles of a Marine Bacterium, Pseudoalteromonas agarivorans Hao 2018.</title>
        <authorList>
            <person name="Hao L."/>
        </authorList>
    </citation>
    <scope>NUCLEOTIDE SEQUENCE [LARGE SCALE GENOMIC DNA]</scope>
    <source>
        <strain evidence="7 8">Hao 2018</strain>
    </source>
</reference>
<dbReference type="GO" id="GO:0004519">
    <property type="term" value="F:endonuclease activity"/>
    <property type="evidence" value="ECO:0007669"/>
    <property type="project" value="UniProtKB-KW"/>
</dbReference>
<proteinExistence type="predicted"/>
<name>A0AAD0XDT5_9GAMM</name>
<keyword evidence="5" id="KW-1015">Disulfide bond</keyword>
<evidence type="ECO:0000256" key="6">
    <source>
        <dbReference type="ARBA" id="ARBA00023180"/>
    </source>
</evidence>
<evidence type="ECO:0000256" key="5">
    <source>
        <dbReference type="ARBA" id="ARBA00023157"/>
    </source>
</evidence>
<evidence type="ECO:0000256" key="1">
    <source>
        <dbReference type="ARBA" id="ARBA00022722"/>
    </source>
</evidence>
<dbReference type="AlphaFoldDB" id="A0AAD0XDT5"/>
<evidence type="ECO:0000313" key="8">
    <source>
        <dbReference type="Proteomes" id="UP000279995"/>
    </source>
</evidence>
<sequence length="281" mass="31899">MRIKIATLVATTLIIGAVFTTSKAYAWGQNGHRIVGHIAEQHLSDETVQNLLPLLEGQSLAQISTWADEMRSSPELFWRKKSSRWHYINLPKNKTLSLNHAHTHSKDDVTNILEGIYFSINTLQSSTSSLNEKQFALKFLVHLVGDSHQPFHAGRSEDRGGNLIKVDFFDNETNLHSLWDTGLIENENLAYTEYAKFIDTDDAALIKTYLNSSPTTWLMESHKLAEDIYTSTSDEVSYSYVFKYNPLVKQRLQKAGVRLAGVLNYLFDSSDDNKKLKITTK</sequence>
<organism evidence="7 8">
    <name type="scientific">Pseudoalteromonas agarivorans</name>
    <dbReference type="NCBI Taxonomy" id="176102"/>
    <lineage>
        <taxon>Bacteria</taxon>
        <taxon>Pseudomonadati</taxon>
        <taxon>Pseudomonadota</taxon>
        <taxon>Gammaproteobacteria</taxon>
        <taxon>Alteromonadales</taxon>
        <taxon>Pseudoalteromonadaceae</taxon>
        <taxon>Pseudoalteromonas</taxon>
    </lineage>
</organism>
<protein>
    <submittedName>
        <fullName evidence="7">S1/P1 Nuclease</fullName>
    </submittedName>
</protein>
<dbReference type="GO" id="GO:0003676">
    <property type="term" value="F:nucleic acid binding"/>
    <property type="evidence" value="ECO:0007669"/>
    <property type="project" value="InterPro"/>
</dbReference>
<dbReference type="SUPFAM" id="SSF48537">
    <property type="entry name" value="Phospholipase C/P1 nuclease"/>
    <property type="match status" value="1"/>
</dbReference>
<dbReference type="Gene3D" id="1.10.575.10">
    <property type="entry name" value="P1 Nuclease"/>
    <property type="match status" value="1"/>
</dbReference>
<evidence type="ECO:0000256" key="3">
    <source>
        <dbReference type="ARBA" id="ARBA00022759"/>
    </source>
</evidence>
<evidence type="ECO:0000256" key="2">
    <source>
        <dbReference type="ARBA" id="ARBA00022723"/>
    </source>
</evidence>
<keyword evidence="6" id="KW-0325">Glycoprotein</keyword>
<gene>
    <name evidence="7" type="ORF">D9T18_17960</name>
</gene>
<dbReference type="EMBL" id="CP033066">
    <property type="protein sequence ID" value="AYM88572.1"/>
    <property type="molecule type" value="Genomic_DNA"/>
</dbReference>
<evidence type="ECO:0000313" key="7">
    <source>
        <dbReference type="EMBL" id="AYM88572.1"/>
    </source>
</evidence>
<dbReference type="PANTHER" id="PTHR33146">
    <property type="entry name" value="ENDONUCLEASE 4"/>
    <property type="match status" value="1"/>
</dbReference>
<dbReference type="InterPro" id="IPR008947">
    <property type="entry name" value="PLipase_C/P1_nuclease_dom_sf"/>
</dbReference>
<evidence type="ECO:0000256" key="4">
    <source>
        <dbReference type="ARBA" id="ARBA00022801"/>
    </source>
</evidence>
<accession>A0AAD0XDT5</accession>
<dbReference type="GO" id="GO:0006308">
    <property type="term" value="P:DNA catabolic process"/>
    <property type="evidence" value="ECO:0007669"/>
    <property type="project" value="InterPro"/>
</dbReference>
<dbReference type="InterPro" id="IPR003154">
    <property type="entry name" value="S1/P1nuclease"/>
</dbReference>
<keyword evidence="3" id="KW-0255">Endonuclease</keyword>
<keyword evidence="2" id="KW-0479">Metal-binding</keyword>
<dbReference type="GO" id="GO:0016788">
    <property type="term" value="F:hydrolase activity, acting on ester bonds"/>
    <property type="evidence" value="ECO:0007669"/>
    <property type="project" value="InterPro"/>
</dbReference>
<dbReference type="Proteomes" id="UP000279995">
    <property type="component" value="Chromosome II"/>
</dbReference>
<dbReference type="CDD" id="cd11010">
    <property type="entry name" value="S1-P1_nuclease"/>
    <property type="match status" value="1"/>
</dbReference>
<dbReference type="PANTHER" id="PTHR33146:SF26">
    <property type="entry name" value="ENDONUCLEASE 4"/>
    <property type="match status" value="1"/>
</dbReference>
<keyword evidence="1" id="KW-0540">Nuclease</keyword>
<keyword evidence="4" id="KW-0378">Hydrolase</keyword>
<dbReference type="GO" id="GO:0046872">
    <property type="term" value="F:metal ion binding"/>
    <property type="evidence" value="ECO:0007669"/>
    <property type="project" value="UniProtKB-KW"/>
</dbReference>
<dbReference type="RefSeq" id="WP_054981842.1">
    <property type="nucleotide sequence ID" value="NZ_CP033066.1"/>
</dbReference>